<feature type="coiled-coil region" evidence="3">
    <location>
        <begin position="343"/>
        <end position="373"/>
    </location>
</feature>
<dbReference type="InterPro" id="IPR008545">
    <property type="entry name" value="Web"/>
</dbReference>
<dbReference type="Pfam" id="PF05701">
    <property type="entry name" value="WEMBL"/>
    <property type="match status" value="1"/>
</dbReference>
<comment type="similarity">
    <text evidence="1">Belongs to the WEB family.</text>
</comment>
<evidence type="ECO:0000256" key="4">
    <source>
        <dbReference type="SAM" id="MobiDB-lite"/>
    </source>
</evidence>
<sequence length="540" mass="60927">MLNMGEVDTKPIEPVQVALSLFGEKGDQRKSRPTSSDRESENEKEVEDLSKDLANYKVQLDAKDATYKQALLKLEHYQKTADEFSNLLKNSEIDRDLSIDECIVAETRIDELESKMKEMADQLVETTKIREQLSLVLSELKATQSELLAMETEFAVAIDSNLKATKRAELMEIAANMEKEKTEELLKHISDLSEAIDKSKLAAIQAQDQLEDIRKQIEMMQELENQLMAKSIVIDTLHLELKQAKELLMSSEKSASDIINNLNQLQLDLEEEVGRLNCVIETLTGEMQKVKAEMDEIRGRETGAQIEIALLKAELHKGKSKIAAAEAAEERAKSAKSGLYLAVRKLAVEAQEAKEENQRLKGADKVAEETENSTLVNSQSVNSLQDVEASQIDELKIEDEEKTEKDDGLITISMKEYESLITKSEKADHIHVSLREDSSQLNTPEDKKELETLKKELDAATAKIGEFRNRAEQAVSRAELAEKAKAAIEEKLRKWQEQKQRRKAALAALREESARKEFDPQYDKPPTTSQPLGKVLNMKF</sequence>
<feature type="compositionally biased region" description="Basic and acidic residues" evidence="4">
    <location>
        <begin position="24"/>
        <end position="48"/>
    </location>
</feature>
<accession>A0A2N9ED74</accession>
<evidence type="ECO:0000256" key="1">
    <source>
        <dbReference type="ARBA" id="ARBA00005485"/>
    </source>
</evidence>
<dbReference type="EMBL" id="OIVN01000244">
    <property type="protein sequence ID" value="SPC76936.1"/>
    <property type="molecule type" value="Genomic_DNA"/>
</dbReference>
<evidence type="ECO:0000256" key="2">
    <source>
        <dbReference type="ARBA" id="ARBA00023054"/>
    </source>
</evidence>
<organism evidence="5">
    <name type="scientific">Fagus sylvatica</name>
    <name type="common">Beechnut</name>
    <dbReference type="NCBI Taxonomy" id="28930"/>
    <lineage>
        <taxon>Eukaryota</taxon>
        <taxon>Viridiplantae</taxon>
        <taxon>Streptophyta</taxon>
        <taxon>Embryophyta</taxon>
        <taxon>Tracheophyta</taxon>
        <taxon>Spermatophyta</taxon>
        <taxon>Magnoliopsida</taxon>
        <taxon>eudicotyledons</taxon>
        <taxon>Gunneridae</taxon>
        <taxon>Pentapetalae</taxon>
        <taxon>rosids</taxon>
        <taxon>fabids</taxon>
        <taxon>Fagales</taxon>
        <taxon>Fagaceae</taxon>
        <taxon>Fagus</taxon>
    </lineage>
</organism>
<name>A0A2N9ED74_FAGSY</name>
<feature type="coiled-coil region" evidence="3">
    <location>
        <begin position="196"/>
        <end position="230"/>
    </location>
</feature>
<dbReference type="PANTHER" id="PTHR32054">
    <property type="entry name" value="HEAVY CHAIN, PUTATIVE, EXPRESSED-RELATED-RELATED"/>
    <property type="match status" value="1"/>
</dbReference>
<proteinExistence type="inferred from homology"/>
<feature type="region of interest" description="Disordered" evidence="4">
    <location>
        <begin position="511"/>
        <end position="540"/>
    </location>
</feature>
<feature type="region of interest" description="Disordered" evidence="4">
    <location>
        <begin position="21"/>
        <end position="48"/>
    </location>
</feature>
<keyword evidence="2 3" id="KW-0175">Coiled coil</keyword>
<dbReference type="GO" id="GO:0009903">
    <property type="term" value="P:chloroplast avoidance movement"/>
    <property type="evidence" value="ECO:0007669"/>
    <property type="project" value="TreeGrafter"/>
</dbReference>
<evidence type="ECO:0000256" key="3">
    <source>
        <dbReference type="SAM" id="Coils"/>
    </source>
</evidence>
<gene>
    <name evidence="5" type="ORF">FSB_LOCUS4818</name>
</gene>
<feature type="compositionally biased region" description="Basic and acidic residues" evidence="4">
    <location>
        <begin position="511"/>
        <end position="522"/>
    </location>
</feature>
<evidence type="ECO:0000313" key="5">
    <source>
        <dbReference type="EMBL" id="SPC76936.1"/>
    </source>
</evidence>
<dbReference type="GO" id="GO:0005829">
    <property type="term" value="C:cytosol"/>
    <property type="evidence" value="ECO:0007669"/>
    <property type="project" value="TreeGrafter"/>
</dbReference>
<reference evidence="5" key="1">
    <citation type="submission" date="2018-02" db="EMBL/GenBank/DDBJ databases">
        <authorList>
            <person name="Cohen D.B."/>
            <person name="Kent A.D."/>
        </authorList>
    </citation>
    <scope>NUCLEOTIDE SEQUENCE</scope>
</reference>
<protein>
    <recommendedName>
        <fullName evidence="6">WEB family protein</fullName>
    </recommendedName>
</protein>
<dbReference type="AlphaFoldDB" id="A0A2N9ED74"/>
<evidence type="ECO:0008006" key="6">
    <source>
        <dbReference type="Google" id="ProtNLM"/>
    </source>
</evidence>
<dbReference type="GO" id="GO:0009904">
    <property type="term" value="P:chloroplast accumulation movement"/>
    <property type="evidence" value="ECO:0007669"/>
    <property type="project" value="TreeGrafter"/>
</dbReference>
<dbReference type="PANTHER" id="PTHR32054:SF17">
    <property type="entry name" value="EXPRESSED PROTEIN"/>
    <property type="match status" value="1"/>
</dbReference>